<accession>A0A917UTY8</accession>
<keyword evidence="1" id="KW-0732">Signal</keyword>
<feature type="chain" id="PRO_5036860884" description="Superoxide dismutase" evidence="1">
    <location>
        <begin position="20"/>
        <end position="147"/>
    </location>
</feature>
<reference evidence="2" key="2">
    <citation type="submission" date="2020-09" db="EMBL/GenBank/DDBJ databases">
        <authorList>
            <person name="Sun Q."/>
            <person name="Ohkuma M."/>
        </authorList>
    </citation>
    <scope>NUCLEOTIDE SEQUENCE</scope>
    <source>
        <strain evidence="2">JCM 14371</strain>
    </source>
</reference>
<organism evidence="2 3">
    <name type="scientific">Deinococcus aquiradiocola</name>
    <dbReference type="NCBI Taxonomy" id="393059"/>
    <lineage>
        <taxon>Bacteria</taxon>
        <taxon>Thermotogati</taxon>
        <taxon>Deinococcota</taxon>
        <taxon>Deinococci</taxon>
        <taxon>Deinococcales</taxon>
        <taxon>Deinococcaceae</taxon>
        <taxon>Deinococcus</taxon>
    </lineage>
</organism>
<dbReference type="Proteomes" id="UP000635726">
    <property type="component" value="Unassembled WGS sequence"/>
</dbReference>
<dbReference type="RefSeq" id="WP_188964315.1">
    <property type="nucleotide sequence ID" value="NZ_BMOE01000014.1"/>
</dbReference>
<dbReference type="EMBL" id="BMOE01000014">
    <property type="protein sequence ID" value="GGJ85754.1"/>
    <property type="molecule type" value="Genomic_DNA"/>
</dbReference>
<comment type="caution">
    <text evidence="2">The sequence shown here is derived from an EMBL/GenBank/DDBJ whole genome shotgun (WGS) entry which is preliminary data.</text>
</comment>
<keyword evidence="3" id="KW-1185">Reference proteome</keyword>
<gene>
    <name evidence="2" type="ORF">GCM10008939_32050</name>
</gene>
<reference evidence="2" key="1">
    <citation type="journal article" date="2014" name="Int. J. Syst. Evol. Microbiol.">
        <title>Complete genome sequence of Corynebacterium casei LMG S-19264T (=DSM 44701T), isolated from a smear-ripened cheese.</title>
        <authorList>
            <consortium name="US DOE Joint Genome Institute (JGI-PGF)"/>
            <person name="Walter F."/>
            <person name="Albersmeier A."/>
            <person name="Kalinowski J."/>
            <person name="Ruckert C."/>
        </authorList>
    </citation>
    <scope>NUCLEOTIDE SEQUENCE</scope>
    <source>
        <strain evidence="2">JCM 14371</strain>
    </source>
</reference>
<sequence>MKKLLSLPFLGLLALASCNQVVTGDSKAYMFTAQTQVGYSTQAGTATRLSLSTGDTATTLNATGLKPSTAYVAHYHAAGADTSKGVCASNGSIVDGMIGGMTFNSDANGALTIKGLNTTSALATAKYINIHEAAALAVVPLCADLTK</sequence>
<dbReference type="PROSITE" id="PS51257">
    <property type="entry name" value="PROKAR_LIPOPROTEIN"/>
    <property type="match status" value="1"/>
</dbReference>
<name>A0A917UTY8_9DEIO</name>
<protein>
    <recommendedName>
        <fullName evidence="4">Superoxide dismutase</fullName>
    </recommendedName>
</protein>
<evidence type="ECO:0000313" key="3">
    <source>
        <dbReference type="Proteomes" id="UP000635726"/>
    </source>
</evidence>
<evidence type="ECO:0000256" key="1">
    <source>
        <dbReference type="SAM" id="SignalP"/>
    </source>
</evidence>
<proteinExistence type="predicted"/>
<feature type="signal peptide" evidence="1">
    <location>
        <begin position="1"/>
        <end position="19"/>
    </location>
</feature>
<dbReference type="AlphaFoldDB" id="A0A917UTY8"/>
<evidence type="ECO:0000313" key="2">
    <source>
        <dbReference type="EMBL" id="GGJ85754.1"/>
    </source>
</evidence>
<evidence type="ECO:0008006" key="4">
    <source>
        <dbReference type="Google" id="ProtNLM"/>
    </source>
</evidence>